<proteinExistence type="predicted"/>
<organism evidence="1 2">
    <name type="scientific">Plakobranchus ocellatus</name>
    <dbReference type="NCBI Taxonomy" id="259542"/>
    <lineage>
        <taxon>Eukaryota</taxon>
        <taxon>Metazoa</taxon>
        <taxon>Spiralia</taxon>
        <taxon>Lophotrochozoa</taxon>
        <taxon>Mollusca</taxon>
        <taxon>Gastropoda</taxon>
        <taxon>Heterobranchia</taxon>
        <taxon>Euthyneura</taxon>
        <taxon>Panpulmonata</taxon>
        <taxon>Sacoglossa</taxon>
        <taxon>Placobranchoidea</taxon>
        <taxon>Plakobranchidae</taxon>
        <taxon>Plakobranchus</taxon>
    </lineage>
</organism>
<dbReference type="Proteomes" id="UP000735302">
    <property type="component" value="Unassembled WGS sequence"/>
</dbReference>
<dbReference type="EMBL" id="BLXT01000255">
    <property type="protein sequence ID" value="GFN75189.1"/>
    <property type="molecule type" value="Genomic_DNA"/>
</dbReference>
<name>A0AAV3XXR3_9GAST</name>
<evidence type="ECO:0000313" key="2">
    <source>
        <dbReference type="Proteomes" id="UP000735302"/>
    </source>
</evidence>
<comment type="caution">
    <text evidence="1">The sequence shown here is derived from an EMBL/GenBank/DDBJ whole genome shotgun (WGS) entry which is preliminary data.</text>
</comment>
<accession>A0AAV3XXR3</accession>
<protein>
    <submittedName>
        <fullName evidence="1">Uncharacterized protein</fullName>
    </submittedName>
</protein>
<sequence length="97" mass="11177">MRTGKVMLRGRFAAIDLSHKMNNHARERSSINYEVKWPETIITGKAICCVEISSHAKHVCTGVFSLKCLFLLSQRWHSGQPTRLEICRNLSHVRWKA</sequence>
<dbReference type="AlphaFoldDB" id="A0AAV3XXR3"/>
<evidence type="ECO:0000313" key="1">
    <source>
        <dbReference type="EMBL" id="GFN75189.1"/>
    </source>
</evidence>
<keyword evidence="2" id="KW-1185">Reference proteome</keyword>
<gene>
    <name evidence="1" type="ORF">PoB_000169500</name>
</gene>
<reference evidence="1 2" key="1">
    <citation type="journal article" date="2021" name="Elife">
        <title>Chloroplast acquisition without the gene transfer in kleptoplastic sea slugs, Plakobranchus ocellatus.</title>
        <authorList>
            <person name="Maeda T."/>
            <person name="Takahashi S."/>
            <person name="Yoshida T."/>
            <person name="Shimamura S."/>
            <person name="Takaki Y."/>
            <person name="Nagai Y."/>
            <person name="Toyoda A."/>
            <person name="Suzuki Y."/>
            <person name="Arimoto A."/>
            <person name="Ishii H."/>
            <person name="Satoh N."/>
            <person name="Nishiyama T."/>
            <person name="Hasebe M."/>
            <person name="Maruyama T."/>
            <person name="Minagawa J."/>
            <person name="Obokata J."/>
            <person name="Shigenobu S."/>
        </authorList>
    </citation>
    <scope>NUCLEOTIDE SEQUENCE [LARGE SCALE GENOMIC DNA]</scope>
</reference>